<sequence>MSSSQNSGSLASDVITYIGVPLAVIGILPVFYNTVLTLAASYKINRWLKRSKLQSSTSVRSDIINRVIEVEFERYAITPLDRSYQKSGYWELSPEPSLLEGGTWSIFQWKKQSIGRKTQRVQYADQLRQPQSEVDFSDLVSYLLDLGAVPNQQGWGALRSRELWISTGSELMKSPDGCYGALKIASRDDSDGHLSLSLTWLQGWTVRNASSLPPYSVCLSQPATLPEKEKVREGLDGPETRPAGTPEDSAPRWLNSSPDQEKGTNGAAIICEISADGLLVAESTNEASQDGSVPTSHKFRIDHLQIRSGSLNGIWFASAATAYGTTSRTALWKYQIPHEILDFARHGTIPCGVLVMLGFVDESATPHWAPDSTSPQTPPPDFSYARRTPSMSPTRQIENWKPHEQYTAQDRTRIEQQRRIQDMHDEVLLADQSRTARISAAFQSSKWDAKLVAEHNLRWLKRSGYIEQPLTLEEAAGAVLYRMVRDVEFASSVFKVLCSWKTWVASGGMRMSDFSALQDVQVAFAHGSVLLALIKRAAAREDGTLSLDIQECIGRWRTVRLG</sequence>
<evidence type="ECO:0000256" key="1">
    <source>
        <dbReference type="SAM" id="MobiDB-lite"/>
    </source>
</evidence>
<keyword evidence="2" id="KW-1133">Transmembrane helix</keyword>
<feature type="compositionally biased region" description="Basic and acidic residues" evidence="1">
    <location>
        <begin position="226"/>
        <end position="239"/>
    </location>
</feature>
<evidence type="ECO:0000313" key="3">
    <source>
        <dbReference type="EMBL" id="KAJ9143081.1"/>
    </source>
</evidence>
<gene>
    <name evidence="3" type="ORF">NKR23_g6718</name>
</gene>
<evidence type="ECO:0000256" key="2">
    <source>
        <dbReference type="SAM" id="Phobius"/>
    </source>
</evidence>
<dbReference type="EMBL" id="JANBVO010000020">
    <property type="protein sequence ID" value="KAJ9143081.1"/>
    <property type="molecule type" value="Genomic_DNA"/>
</dbReference>
<feature type="region of interest" description="Disordered" evidence="1">
    <location>
        <begin position="226"/>
        <end position="263"/>
    </location>
</feature>
<organism evidence="3 4">
    <name type="scientific">Pleurostoma richardsiae</name>
    <dbReference type="NCBI Taxonomy" id="41990"/>
    <lineage>
        <taxon>Eukaryota</taxon>
        <taxon>Fungi</taxon>
        <taxon>Dikarya</taxon>
        <taxon>Ascomycota</taxon>
        <taxon>Pezizomycotina</taxon>
        <taxon>Sordariomycetes</taxon>
        <taxon>Sordariomycetidae</taxon>
        <taxon>Calosphaeriales</taxon>
        <taxon>Pleurostomataceae</taxon>
        <taxon>Pleurostoma</taxon>
    </lineage>
</organism>
<name>A0AA38RJX2_9PEZI</name>
<keyword evidence="2" id="KW-0472">Membrane</keyword>
<feature type="region of interest" description="Disordered" evidence="1">
    <location>
        <begin position="367"/>
        <end position="401"/>
    </location>
</feature>
<reference evidence="3" key="1">
    <citation type="submission" date="2022-07" db="EMBL/GenBank/DDBJ databases">
        <title>Fungi with potential for degradation of polypropylene.</title>
        <authorList>
            <person name="Gostincar C."/>
        </authorList>
    </citation>
    <scope>NUCLEOTIDE SEQUENCE</scope>
    <source>
        <strain evidence="3">EXF-13308</strain>
    </source>
</reference>
<accession>A0AA38RJX2</accession>
<keyword evidence="2" id="KW-0812">Transmembrane</keyword>
<dbReference type="Proteomes" id="UP001174694">
    <property type="component" value="Unassembled WGS sequence"/>
</dbReference>
<dbReference type="AlphaFoldDB" id="A0AA38RJX2"/>
<evidence type="ECO:0000313" key="4">
    <source>
        <dbReference type="Proteomes" id="UP001174694"/>
    </source>
</evidence>
<proteinExistence type="predicted"/>
<comment type="caution">
    <text evidence="3">The sequence shown here is derived from an EMBL/GenBank/DDBJ whole genome shotgun (WGS) entry which is preliminary data.</text>
</comment>
<protein>
    <submittedName>
        <fullName evidence="3">Uncharacterized protein</fullName>
    </submittedName>
</protein>
<keyword evidence="4" id="KW-1185">Reference proteome</keyword>
<feature type="transmembrane region" description="Helical" evidence="2">
    <location>
        <begin position="20"/>
        <end position="42"/>
    </location>
</feature>